<dbReference type="Gene3D" id="1.10.10.2910">
    <property type="match status" value="1"/>
</dbReference>
<keyword evidence="4" id="KW-1185">Reference proteome</keyword>
<feature type="region of interest" description="Disordered" evidence="1">
    <location>
        <begin position="322"/>
        <end position="341"/>
    </location>
</feature>
<comment type="caution">
    <text evidence="3">The sequence shown here is derived from an EMBL/GenBank/DDBJ whole genome shotgun (WGS) entry which is preliminary data.</text>
</comment>
<organism evidence="3 4">
    <name type="scientific">Turicibacter sanguinis PC909</name>
    <dbReference type="NCBI Taxonomy" id="702450"/>
    <lineage>
        <taxon>Bacteria</taxon>
        <taxon>Bacillati</taxon>
        <taxon>Bacillota</taxon>
        <taxon>Erysipelotrichia</taxon>
        <taxon>Erysipelotrichales</taxon>
        <taxon>Turicibacteraceae</taxon>
        <taxon>Turicibacter</taxon>
    </lineage>
</organism>
<dbReference type="RefSeq" id="WP_006785940.1">
    <property type="nucleotide sequence ID" value="NZ_ADMN01000123.1"/>
</dbReference>
<gene>
    <name evidence="3" type="ORF">CUW_1939</name>
</gene>
<evidence type="ECO:0000313" key="4">
    <source>
        <dbReference type="Proteomes" id="UP000002938"/>
    </source>
</evidence>
<sequence length="341" mass="38840">MQKETVKNKVQQITEKLDQGVTSIFESGKLAEYLNVLSKFHKYSSRNNILIYQQMPTATKVAGYVTWQKEFNRQVNKGESGIAILMPTPYKVKEEMTKIDPNTQKPMLDMNGKEIMEEVEIIIPKFKVGYVFDVSQTSGEPLPSIVTGLQGDVNRYEDLLKALKSISSVDISFESIPTGAKGYYSRIDRKIGIQNGMSELQTIKTLIHEIAHSELHSDFYGSRKDKRTKEVEAESVAYTVAKYFDLDTSDYSFAYVGNWSKTQELNELKASLDIIQKKSTDLITRIDEVLLDLSRDKITDKNIELNKTPLKEKLAKVKEKQSVLDQRKEKNTSKSKGELQI</sequence>
<dbReference type="Proteomes" id="UP000002938">
    <property type="component" value="Unassembled WGS sequence"/>
</dbReference>
<dbReference type="Pfam" id="PF08401">
    <property type="entry name" value="ArdcN"/>
    <property type="match status" value="1"/>
</dbReference>
<accession>A0ABP2HXX3</accession>
<reference evidence="3 4" key="1">
    <citation type="journal article" date="2011" name="J. Bacteriol.">
        <title>Draft Genome Sequence of Turicibacter sanguinis PC909, Isolated from Human Feces.</title>
        <authorList>
            <person name="Cuiv P.O."/>
            <person name="Klaassens E.S."/>
            <person name="Durkin A.S."/>
            <person name="Harkins D.M."/>
            <person name="Foster L."/>
            <person name="McCorrison J."/>
            <person name="Torralba M."/>
            <person name="Nelson K.E."/>
            <person name="Morrison M."/>
        </authorList>
    </citation>
    <scope>NUCLEOTIDE SEQUENCE [LARGE SCALE GENOMIC DNA]</scope>
    <source>
        <strain evidence="3 4">PC909</strain>
    </source>
</reference>
<proteinExistence type="predicted"/>
<dbReference type="InterPro" id="IPR013610">
    <property type="entry name" value="ArdC_N"/>
</dbReference>
<protein>
    <recommendedName>
        <fullName evidence="2">N-terminal domain-containing protein</fullName>
    </recommendedName>
</protein>
<evidence type="ECO:0000259" key="2">
    <source>
        <dbReference type="Pfam" id="PF08401"/>
    </source>
</evidence>
<evidence type="ECO:0000313" key="3">
    <source>
        <dbReference type="EMBL" id="EFF62533.1"/>
    </source>
</evidence>
<feature type="domain" description="N-terminal" evidence="2">
    <location>
        <begin position="8"/>
        <end position="132"/>
    </location>
</feature>
<name>A0ABP2HXX3_9FIRM</name>
<dbReference type="EMBL" id="ADMN01000123">
    <property type="protein sequence ID" value="EFF62533.1"/>
    <property type="molecule type" value="Genomic_DNA"/>
</dbReference>
<evidence type="ECO:0000256" key="1">
    <source>
        <dbReference type="SAM" id="MobiDB-lite"/>
    </source>
</evidence>